<comment type="caution">
    <text evidence="4">The sequence shown here is derived from an EMBL/GenBank/DDBJ whole genome shotgun (WGS) entry which is preliminary data.</text>
</comment>
<dbReference type="PANTHER" id="PTHR19328">
    <property type="entry name" value="HEDGEHOG-INTERACTING PROTEIN"/>
    <property type="match status" value="1"/>
</dbReference>
<evidence type="ECO:0000313" key="5">
    <source>
        <dbReference type="EMBL" id="MFA1770768.1"/>
    </source>
</evidence>
<organism evidence="4 6">
    <name type="scientific">Rufibacter glacialis</name>
    <dbReference type="NCBI Taxonomy" id="1259555"/>
    <lineage>
        <taxon>Bacteria</taxon>
        <taxon>Pseudomonadati</taxon>
        <taxon>Bacteroidota</taxon>
        <taxon>Cytophagia</taxon>
        <taxon>Cytophagales</taxon>
        <taxon>Hymenobacteraceae</taxon>
        <taxon>Rufibacter</taxon>
    </lineage>
</organism>
<evidence type="ECO:0000256" key="1">
    <source>
        <dbReference type="SAM" id="MobiDB-lite"/>
    </source>
</evidence>
<feature type="signal peptide" evidence="2">
    <location>
        <begin position="1"/>
        <end position="17"/>
    </location>
</feature>
<reference evidence="5 7" key="3">
    <citation type="submission" date="2024-08" db="EMBL/GenBank/DDBJ databases">
        <authorList>
            <person name="Wei W."/>
        </authorList>
    </citation>
    <scope>NUCLEOTIDE SEQUENCE [LARGE SCALE GENOMIC DNA]</scope>
    <source>
        <strain evidence="5 7">XU2</strain>
    </source>
</reference>
<dbReference type="Proteomes" id="UP000323866">
    <property type="component" value="Unassembled WGS sequence"/>
</dbReference>
<reference evidence="4 6" key="1">
    <citation type="submission" date="2019-07" db="EMBL/GenBank/DDBJ databases">
        <authorList>
            <person name="Qu J.-H."/>
        </authorList>
    </citation>
    <scope>NUCLEOTIDE SEQUENCE [LARGE SCALE GENOMIC DNA]</scope>
    <source>
        <strain evidence="4 6">MDT1-10-3</strain>
    </source>
</reference>
<protein>
    <submittedName>
        <fullName evidence="4">PQQ-dependent sugar dehydrogenase</fullName>
        <ecNumber evidence="5">1.1.5.-</ecNumber>
    </submittedName>
</protein>
<evidence type="ECO:0000256" key="2">
    <source>
        <dbReference type="SAM" id="SignalP"/>
    </source>
</evidence>
<feature type="domain" description="Glucose/Sorbosone dehydrogenase" evidence="3">
    <location>
        <begin position="79"/>
        <end position="409"/>
    </location>
</feature>
<keyword evidence="7" id="KW-1185">Reference proteome</keyword>
<accession>A0A5M8QHW7</accession>
<keyword evidence="5" id="KW-0560">Oxidoreductase</keyword>
<dbReference type="RefSeq" id="WP_149098770.1">
    <property type="nucleotide sequence ID" value="NZ_BMMG01000003.1"/>
</dbReference>
<evidence type="ECO:0000313" key="4">
    <source>
        <dbReference type="EMBL" id="KAA6434828.1"/>
    </source>
</evidence>
<dbReference type="Proteomes" id="UP001570846">
    <property type="component" value="Unassembled WGS sequence"/>
</dbReference>
<dbReference type="OrthoDB" id="9770043at2"/>
<dbReference type="PANTHER" id="PTHR19328:SF75">
    <property type="entry name" value="ALDOSE SUGAR DEHYDROGENASE YLII"/>
    <property type="match status" value="1"/>
</dbReference>
<sequence length="415" mass="44808">MKQLVNLALVAFTLAGAACSQKDNQQEETPSPNPVGSCTPLENRTANAPAQKPAFAGQTRACGITSGVALNVTVLAKGLENPWAVEPLPDGSLLVTEKPGRLRLISPTGEVGPPISGLPQVDARGQGGLLDVALSPTFSSDRTIFWSFSEPRTGGNGTSVARGVLSPDRRSLEQVRVIFRALPTYNGTMHYGSRLAFGPDNMLYVTLGERSDLAVRPQAQHLNSHMGKILRLTPDGTPAPGNPFISEAGALPEIWTLGHRNVQAAAFDQEGKLWIVEMGPQGGDELNQLEKGKNYGWPLVTYGQEYSGNPVPNSVTAKAGFEQPVYYWDPVIAPSGAQFYTGAAFPEWQGNLLVGSLKDRRLVRLKIEKGRVTGEEHLLTDRGQRIRDVRQGPDGALYLVTDQANGELWKITPQR</sequence>
<evidence type="ECO:0000313" key="6">
    <source>
        <dbReference type="Proteomes" id="UP000323866"/>
    </source>
</evidence>
<keyword evidence="2" id="KW-0732">Signal</keyword>
<dbReference type="GO" id="GO:0016491">
    <property type="term" value="F:oxidoreductase activity"/>
    <property type="evidence" value="ECO:0007669"/>
    <property type="project" value="UniProtKB-KW"/>
</dbReference>
<feature type="region of interest" description="Disordered" evidence="1">
    <location>
        <begin position="22"/>
        <end position="52"/>
    </location>
</feature>
<dbReference type="PROSITE" id="PS51257">
    <property type="entry name" value="PROKAR_LIPOPROTEIN"/>
    <property type="match status" value="1"/>
</dbReference>
<dbReference type="AlphaFoldDB" id="A0A5M8QHW7"/>
<dbReference type="InterPro" id="IPR012938">
    <property type="entry name" value="Glc/Sorbosone_DH"/>
</dbReference>
<reference evidence="4 6" key="2">
    <citation type="submission" date="2019-09" db="EMBL/GenBank/DDBJ databases">
        <title>A bacterium isolated from glacier soil.</title>
        <authorList>
            <person name="Liu Q."/>
        </authorList>
    </citation>
    <scope>NUCLEOTIDE SEQUENCE [LARGE SCALE GENOMIC DNA]</scope>
    <source>
        <strain evidence="4 6">MDT1-10-3</strain>
    </source>
</reference>
<feature type="compositionally biased region" description="Polar residues" evidence="1">
    <location>
        <begin position="22"/>
        <end position="48"/>
    </location>
</feature>
<feature type="chain" id="PRO_5024436402" evidence="2">
    <location>
        <begin position="18"/>
        <end position="415"/>
    </location>
</feature>
<dbReference type="EMBL" id="VKKZ01000020">
    <property type="protein sequence ID" value="KAA6434828.1"/>
    <property type="molecule type" value="Genomic_DNA"/>
</dbReference>
<dbReference type="Gene3D" id="2.120.10.30">
    <property type="entry name" value="TolB, C-terminal domain"/>
    <property type="match status" value="1"/>
</dbReference>
<evidence type="ECO:0000313" key="7">
    <source>
        <dbReference type="Proteomes" id="UP001570846"/>
    </source>
</evidence>
<dbReference type="SUPFAM" id="SSF50952">
    <property type="entry name" value="Soluble quinoprotein glucose dehydrogenase"/>
    <property type="match status" value="1"/>
</dbReference>
<dbReference type="EC" id="1.1.5.-" evidence="5"/>
<dbReference type="Pfam" id="PF07995">
    <property type="entry name" value="GSDH"/>
    <property type="match status" value="1"/>
</dbReference>
<dbReference type="InterPro" id="IPR011042">
    <property type="entry name" value="6-blade_b-propeller_TolB-like"/>
</dbReference>
<proteinExistence type="predicted"/>
<name>A0A5M8QHW7_9BACT</name>
<gene>
    <name evidence="5" type="ORF">ACD591_05650</name>
    <name evidence="4" type="ORF">FOE74_11710</name>
</gene>
<dbReference type="InterPro" id="IPR011041">
    <property type="entry name" value="Quinoprot_gluc/sorb_DH_b-prop"/>
</dbReference>
<evidence type="ECO:0000259" key="3">
    <source>
        <dbReference type="Pfam" id="PF07995"/>
    </source>
</evidence>
<dbReference type="EMBL" id="JBGOGF010000002">
    <property type="protein sequence ID" value="MFA1770768.1"/>
    <property type="molecule type" value="Genomic_DNA"/>
</dbReference>